<dbReference type="RefSeq" id="WP_139446790.1">
    <property type="nucleotide sequence ID" value="NZ_VDMB01000004.1"/>
</dbReference>
<evidence type="ECO:0000313" key="1">
    <source>
        <dbReference type="EMBL" id="TYT75367.1"/>
    </source>
</evidence>
<gene>
    <name evidence="1" type="ORF">FIM25_04595</name>
</gene>
<protein>
    <recommendedName>
        <fullName evidence="3">Phasin family protein</fullName>
    </recommendedName>
</protein>
<comment type="caution">
    <text evidence="1">The sequence shown here is derived from an EMBL/GenBank/DDBJ whole genome shotgun (WGS) entry which is preliminary data.</text>
</comment>
<dbReference type="AlphaFoldDB" id="A0A5Q4VG72"/>
<evidence type="ECO:0008006" key="3">
    <source>
        <dbReference type="Google" id="ProtNLM"/>
    </source>
</evidence>
<sequence length="89" mass="10453">MEPKIIAKQILDFQKTILNNFYATNTAVQDQGEKITKQILDPLPQVPQQTKDLVHNWITTVRQGQEKVKKFQDDSINRMERFIQETPQN</sequence>
<reference evidence="1 2" key="1">
    <citation type="submission" date="2019-06" db="EMBL/GenBank/DDBJ databases">
        <title>Desulfobotulus mexicanus sp. nov., a novel sulfate-reducing bacterium isolated from the sediment of an alkaline crater lake in Mexico.</title>
        <authorList>
            <person name="Hirschler-Rea A."/>
        </authorList>
    </citation>
    <scope>NUCLEOTIDE SEQUENCE [LARGE SCALE GENOMIC DNA]</scope>
    <source>
        <strain evidence="1 2">PAR22N</strain>
    </source>
</reference>
<name>A0A5Q4VG72_9BACT</name>
<dbReference type="Proteomes" id="UP000321899">
    <property type="component" value="Unassembled WGS sequence"/>
</dbReference>
<evidence type="ECO:0000313" key="2">
    <source>
        <dbReference type="Proteomes" id="UP000321899"/>
    </source>
</evidence>
<organism evidence="1 2">
    <name type="scientific">Desulfobotulus mexicanus</name>
    <dbReference type="NCBI Taxonomy" id="2586642"/>
    <lineage>
        <taxon>Bacteria</taxon>
        <taxon>Pseudomonadati</taxon>
        <taxon>Thermodesulfobacteriota</taxon>
        <taxon>Desulfobacteria</taxon>
        <taxon>Desulfobacterales</taxon>
        <taxon>Desulfobacteraceae</taxon>
        <taxon>Desulfobotulus</taxon>
    </lineage>
</organism>
<dbReference type="EMBL" id="VDMB01000004">
    <property type="protein sequence ID" value="TYT75367.1"/>
    <property type="molecule type" value="Genomic_DNA"/>
</dbReference>
<accession>A0A5Q4VG72</accession>
<keyword evidence="2" id="KW-1185">Reference proteome</keyword>
<dbReference type="OrthoDB" id="5420604at2"/>
<proteinExistence type="predicted"/>